<keyword evidence="4" id="KW-0804">Transcription</keyword>
<proteinExistence type="predicted"/>
<feature type="region of interest" description="Disordered" evidence="6">
    <location>
        <begin position="1"/>
        <end position="31"/>
    </location>
</feature>
<dbReference type="InterPro" id="IPR016032">
    <property type="entry name" value="Sig_transdc_resp-reg_C-effctor"/>
</dbReference>
<dbReference type="CDD" id="cd06170">
    <property type="entry name" value="LuxR_C_like"/>
    <property type="match status" value="1"/>
</dbReference>
<evidence type="ECO:0000313" key="10">
    <source>
        <dbReference type="Proteomes" id="UP000622552"/>
    </source>
</evidence>
<organism evidence="9 10">
    <name type="scientific">Longispora fulva</name>
    <dbReference type="NCBI Taxonomy" id="619741"/>
    <lineage>
        <taxon>Bacteria</taxon>
        <taxon>Bacillati</taxon>
        <taxon>Actinomycetota</taxon>
        <taxon>Actinomycetes</taxon>
        <taxon>Micromonosporales</taxon>
        <taxon>Micromonosporaceae</taxon>
        <taxon>Longispora</taxon>
    </lineage>
</organism>
<dbReference type="Pfam" id="PF00196">
    <property type="entry name" value="GerE"/>
    <property type="match status" value="1"/>
</dbReference>
<dbReference type="InterPro" id="IPR058245">
    <property type="entry name" value="NreC/VraR/RcsB-like_REC"/>
</dbReference>
<gene>
    <name evidence="9" type="ORF">IW245_004819</name>
</gene>
<evidence type="ECO:0000313" key="9">
    <source>
        <dbReference type="EMBL" id="MBG6138625.1"/>
    </source>
</evidence>
<evidence type="ECO:0000256" key="2">
    <source>
        <dbReference type="ARBA" id="ARBA00023015"/>
    </source>
</evidence>
<evidence type="ECO:0000256" key="3">
    <source>
        <dbReference type="ARBA" id="ARBA00023125"/>
    </source>
</evidence>
<dbReference type="GO" id="GO:0000160">
    <property type="term" value="P:phosphorelay signal transduction system"/>
    <property type="evidence" value="ECO:0007669"/>
    <property type="project" value="InterPro"/>
</dbReference>
<dbReference type="GO" id="GO:0006355">
    <property type="term" value="P:regulation of DNA-templated transcription"/>
    <property type="evidence" value="ECO:0007669"/>
    <property type="project" value="InterPro"/>
</dbReference>
<keyword evidence="3 9" id="KW-0238">DNA-binding</keyword>
<evidence type="ECO:0000256" key="5">
    <source>
        <dbReference type="PROSITE-ProRule" id="PRU00169"/>
    </source>
</evidence>
<dbReference type="PROSITE" id="PS00622">
    <property type="entry name" value="HTH_LUXR_1"/>
    <property type="match status" value="1"/>
</dbReference>
<dbReference type="PRINTS" id="PR00038">
    <property type="entry name" value="HTHLUXR"/>
</dbReference>
<feature type="domain" description="Response regulatory" evidence="8">
    <location>
        <begin position="37"/>
        <end position="155"/>
    </location>
</feature>
<dbReference type="GO" id="GO:0003677">
    <property type="term" value="F:DNA binding"/>
    <property type="evidence" value="ECO:0007669"/>
    <property type="project" value="UniProtKB-KW"/>
</dbReference>
<evidence type="ECO:0000256" key="4">
    <source>
        <dbReference type="ARBA" id="ARBA00023163"/>
    </source>
</evidence>
<dbReference type="Proteomes" id="UP000622552">
    <property type="component" value="Unassembled WGS sequence"/>
</dbReference>
<dbReference type="SMART" id="SM00421">
    <property type="entry name" value="HTH_LUXR"/>
    <property type="match status" value="1"/>
</dbReference>
<reference evidence="9" key="1">
    <citation type="submission" date="2020-11" db="EMBL/GenBank/DDBJ databases">
        <title>Sequencing the genomes of 1000 actinobacteria strains.</title>
        <authorList>
            <person name="Klenk H.-P."/>
        </authorList>
    </citation>
    <scope>NUCLEOTIDE SEQUENCE</scope>
    <source>
        <strain evidence="9">DSM 45356</strain>
    </source>
</reference>
<dbReference type="PANTHER" id="PTHR43214">
    <property type="entry name" value="TWO-COMPONENT RESPONSE REGULATOR"/>
    <property type="match status" value="1"/>
</dbReference>
<evidence type="ECO:0000259" key="7">
    <source>
        <dbReference type="PROSITE" id="PS50043"/>
    </source>
</evidence>
<sequence>MTPGGDHRASRAAEGSGPGDNQASPAHTAPDSARPIRVLVVDDQPLIRAGLASLIRAAPDLDVVAEAADGEQAVTLAAATRPDVVLMDIRMPGMSGVTATARILAAPARPSPRVLILTTLDVDEYVYAALQAGACGFLLKDTPPERLIAAIATVSAGDVLLAPAVTRRLIETFAPRSAPAVAIPGLTAREGEVLRLVARGLSNGDIAAELVLSEATVKTHVSRVMTKLGLGSRAQVVVFAYENRLVTPRKPG</sequence>
<dbReference type="SMART" id="SM00448">
    <property type="entry name" value="REC"/>
    <property type="match status" value="1"/>
</dbReference>
<protein>
    <submittedName>
        <fullName evidence="9">DNA-binding NarL/FixJ family response regulator</fullName>
    </submittedName>
</protein>
<evidence type="ECO:0000256" key="1">
    <source>
        <dbReference type="ARBA" id="ARBA00022553"/>
    </source>
</evidence>
<accession>A0A8J7GJE3</accession>
<dbReference type="PROSITE" id="PS50110">
    <property type="entry name" value="RESPONSE_REGULATORY"/>
    <property type="match status" value="1"/>
</dbReference>
<evidence type="ECO:0000259" key="8">
    <source>
        <dbReference type="PROSITE" id="PS50110"/>
    </source>
</evidence>
<keyword evidence="10" id="KW-1185">Reference proteome</keyword>
<dbReference type="AlphaFoldDB" id="A0A8J7GJE3"/>
<dbReference type="PROSITE" id="PS50043">
    <property type="entry name" value="HTH_LUXR_2"/>
    <property type="match status" value="1"/>
</dbReference>
<keyword evidence="2" id="KW-0805">Transcription regulation</keyword>
<dbReference type="SUPFAM" id="SSF46894">
    <property type="entry name" value="C-terminal effector domain of the bipartite response regulators"/>
    <property type="match status" value="1"/>
</dbReference>
<dbReference type="InterPro" id="IPR000792">
    <property type="entry name" value="Tscrpt_reg_LuxR_C"/>
</dbReference>
<feature type="compositionally biased region" description="Basic and acidic residues" evidence="6">
    <location>
        <begin position="1"/>
        <end position="11"/>
    </location>
</feature>
<dbReference type="InterPro" id="IPR039420">
    <property type="entry name" value="WalR-like"/>
</dbReference>
<dbReference type="RefSeq" id="WP_197005363.1">
    <property type="nucleotide sequence ID" value="NZ_BONS01000025.1"/>
</dbReference>
<feature type="domain" description="HTH luxR-type" evidence="7">
    <location>
        <begin position="179"/>
        <end position="244"/>
    </location>
</feature>
<name>A0A8J7GJE3_9ACTN</name>
<keyword evidence="1 5" id="KW-0597">Phosphoprotein</keyword>
<feature type="modified residue" description="4-aspartylphosphate" evidence="5">
    <location>
        <position position="88"/>
    </location>
</feature>
<dbReference type="PANTHER" id="PTHR43214:SF24">
    <property type="entry name" value="TRANSCRIPTIONAL REGULATORY PROTEIN NARL-RELATED"/>
    <property type="match status" value="1"/>
</dbReference>
<dbReference type="SUPFAM" id="SSF52172">
    <property type="entry name" value="CheY-like"/>
    <property type="match status" value="1"/>
</dbReference>
<dbReference type="CDD" id="cd17535">
    <property type="entry name" value="REC_NarL-like"/>
    <property type="match status" value="1"/>
</dbReference>
<dbReference type="Pfam" id="PF00072">
    <property type="entry name" value="Response_reg"/>
    <property type="match status" value="1"/>
</dbReference>
<evidence type="ECO:0000256" key="6">
    <source>
        <dbReference type="SAM" id="MobiDB-lite"/>
    </source>
</evidence>
<dbReference type="EMBL" id="JADOUF010000001">
    <property type="protein sequence ID" value="MBG6138625.1"/>
    <property type="molecule type" value="Genomic_DNA"/>
</dbReference>
<dbReference type="Gene3D" id="3.40.50.2300">
    <property type="match status" value="1"/>
</dbReference>
<dbReference type="InterPro" id="IPR011006">
    <property type="entry name" value="CheY-like_superfamily"/>
</dbReference>
<comment type="caution">
    <text evidence="9">The sequence shown here is derived from an EMBL/GenBank/DDBJ whole genome shotgun (WGS) entry which is preliminary data.</text>
</comment>
<dbReference type="InterPro" id="IPR001789">
    <property type="entry name" value="Sig_transdc_resp-reg_receiver"/>
</dbReference>